<dbReference type="InterPro" id="IPR003661">
    <property type="entry name" value="HisK_dim/P_dom"/>
</dbReference>
<dbReference type="RefSeq" id="WP_274690594.1">
    <property type="nucleotide sequence ID" value="NZ_JAPMOU010000031.1"/>
</dbReference>
<evidence type="ECO:0000256" key="1">
    <source>
        <dbReference type="ARBA" id="ARBA00000085"/>
    </source>
</evidence>
<dbReference type="InterPro" id="IPR004358">
    <property type="entry name" value="Sig_transdc_His_kin-like_C"/>
</dbReference>
<dbReference type="InterPro" id="IPR011006">
    <property type="entry name" value="CheY-like_superfamily"/>
</dbReference>
<evidence type="ECO:0000259" key="7">
    <source>
        <dbReference type="PROSITE" id="PS50110"/>
    </source>
</evidence>
<feature type="modified residue" description="4-aspartylphosphate" evidence="5">
    <location>
        <position position="58"/>
    </location>
</feature>
<dbReference type="PROSITE" id="PS50109">
    <property type="entry name" value="HIS_KIN"/>
    <property type="match status" value="1"/>
</dbReference>
<feature type="modified residue" description="4-aspartylphosphate" evidence="5">
    <location>
        <position position="496"/>
    </location>
</feature>
<dbReference type="InterPro" id="IPR003594">
    <property type="entry name" value="HATPase_dom"/>
</dbReference>
<dbReference type="Pfam" id="PF00512">
    <property type="entry name" value="HisKA"/>
    <property type="match status" value="1"/>
</dbReference>
<comment type="catalytic activity">
    <reaction evidence="1">
        <text>ATP + protein L-histidine = ADP + protein N-phospho-L-histidine.</text>
        <dbReference type="EC" id="2.7.13.3"/>
    </reaction>
</comment>
<dbReference type="PROSITE" id="PS50110">
    <property type="entry name" value="RESPONSE_REGULATORY"/>
    <property type="match status" value="2"/>
</dbReference>
<dbReference type="SUPFAM" id="SSF52172">
    <property type="entry name" value="CheY-like"/>
    <property type="match status" value="2"/>
</dbReference>
<evidence type="ECO:0000256" key="5">
    <source>
        <dbReference type="PROSITE-ProRule" id="PRU00169"/>
    </source>
</evidence>
<dbReference type="SMART" id="SM00387">
    <property type="entry name" value="HATPase_c"/>
    <property type="match status" value="1"/>
</dbReference>
<feature type="domain" description="Response regulatory" evidence="7">
    <location>
        <begin position="9"/>
        <end position="126"/>
    </location>
</feature>
<evidence type="ECO:0000259" key="6">
    <source>
        <dbReference type="PROSITE" id="PS50109"/>
    </source>
</evidence>
<dbReference type="PANTHER" id="PTHR45339:SF1">
    <property type="entry name" value="HYBRID SIGNAL TRANSDUCTION HISTIDINE KINASE J"/>
    <property type="match status" value="1"/>
</dbReference>
<evidence type="ECO:0000313" key="9">
    <source>
        <dbReference type="Proteomes" id="UP001528823"/>
    </source>
</evidence>
<organism evidence="8 9">
    <name type="scientific">Spartinivicinus poritis</name>
    <dbReference type="NCBI Taxonomy" id="2994640"/>
    <lineage>
        <taxon>Bacteria</taxon>
        <taxon>Pseudomonadati</taxon>
        <taxon>Pseudomonadota</taxon>
        <taxon>Gammaproteobacteria</taxon>
        <taxon>Oceanospirillales</taxon>
        <taxon>Zooshikellaceae</taxon>
        <taxon>Spartinivicinus</taxon>
    </lineage>
</organism>
<dbReference type="EMBL" id="JAPMOU010000031">
    <property type="protein sequence ID" value="MDE1464264.1"/>
    <property type="molecule type" value="Genomic_DNA"/>
</dbReference>
<keyword evidence="4" id="KW-0902">Two-component regulatory system</keyword>
<dbReference type="PRINTS" id="PR00344">
    <property type="entry name" value="BCTRLSENSOR"/>
</dbReference>
<keyword evidence="3 5" id="KW-0597">Phosphoprotein</keyword>
<dbReference type="Pfam" id="PF00072">
    <property type="entry name" value="Response_reg"/>
    <property type="match status" value="2"/>
</dbReference>
<dbReference type="SUPFAM" id="SSF47384">
    <property type="entry name" value="Homodimeric domain of signal transducing histidine kinase"/>
    <property type="match status" value="1"/>
</dbReference>
<proteinExistence type="predicted"/>
<dbReference type="PANTHER" id="PTHR45339">
    <property type="entry name" value="HYBRID SIGNAL TRANSDUCTION HISTIDINE KINASE J"/>
    <property type="match status" value="1"/>
</dbReference>
<sequence>MVFDITAPNILVVDDDIKTCQQLKHLIKEFGYQCGFIINPKNLFPRLEEEKFDLILLDLNMPGLNGVDLLLQLSKKEEFNKIVIIVLTAEDNNDEVIAKCYKLGVVNYISKPVNKLILEARLNNALAAKQARDSLECSVLERTRDLEILNEHLVNEIKVRRTYEKDLISAKVQADSANKAKSEFLANMSHELRTPMNAILGTVQILEETNINQEQKELIDVLKGGGERLLNLINNVLDLSKIEANKLEVNSSVFSLHQLIDSTYKLLVSQAKEKGICLNYSIGRQVPDIIKSDSNKLNQILINLMGNAIKFTKEGGVDLHVTTEKSERGKALLLFNICDTGIGIEKNKQSMVFDSFTQVEDSTTRNYQGSGLGLTITKKLVEMLSGEIWLESEVNKGSQFYFTISCELVKEDSNNIKDFLGDRSGVILNPNKTVEKIDFKNERKWKSVLLVEDDPASRMIAKSILSKKFDSVETAVNGEEALEKFKEDKWNIVFMDMQMPLLNGYEAVRRIRAWECNESLVETPIIAMTAYALDGDDKKCTDAGCTGYLTKPINKNKLYSMLHSLLT</sequence>
<evidence type="ECO:0000313" key="8">
    <source>
        <dbReference type="EMBL" id="MDE1464264.1"/>
    </source>
</evidence>
<dbReference type="SMART" id="SM00448">
    <property type="entry name" value="REC"/>
    <property type="match status" value="2"/>
</dbReference>
<dbReference type="SMART" id="SM00388">
    <property type="entry name" value="HisKA"/>
    <property type="match status" value="1"/>
</dbReference>
<dbReference type="CDD" id="cd17546">
    <property type="entry name" value="REC_hyHK_CKI1_RcsC-like"/>
    <property type="match status" value="1"/>
</dbReference>
<protein>
    <recommendedName>
        <fullName evidence="2">histidine kinase</fullName>
        <ecNumber evidence="2">2.7.13.3</ecNumber>
    </recommendedName>
</protein>
<gene>
    <name evidence="8" type="ORF">ORQ98_20090</name>
</gene>
<evidence type="ECO:0000256" key="2">
    <source>
        <dbReference type="ARBA" id="ARBA00012438"/>
    </source>
</evidence>
<reference evidence="8 9" key="1">
    <citation type="submission" date="2022-11" db="EMBL/GenBank/DDBJ databases">
        <title>Spartinivicinus poritis sp. nov., isolated from scleractinian coral Porites lutea.</title>
        <authorList>
            <person name="Zhang G."/>
            <person name="Cai L."/>
            <person name="Wei Q."/>
        </authorList>
    </citation>
    <scope>NUCLEOTIDE SEQUENCE [LARGE SCALE GENOMIC DNA]</scope>
    <source>
        <strain evidence="8 9">A2-2</strain>
    </source>
</reference>
<dbReference type="InterPro" id="IPR005467">
    <property type="entry name" value="His_kinase_dom"/>
</dbReference>
<dbReference type="Gene3D" id="3.40.50.2300">
    <property type="match status" value="2"/>
</dbReference>
<dbReference type="CDD" id="cd00082">
    <property type="entry name" value="HisKA"/>
    <property type="match status" value="1"/>
</dbReference>
<dbReference type="InterPro" id="IPR001789">
    <property type="entry name" value="Sig_transdc_resp-reg_receiver"/>
</dbReference>
<dbReference type="InterPro" id="IPR036890">
    <property type="entry name" value="HATPase_C_sf"/>
</dbReference>
<feature type="domain" description="Response regulatory" evidence="7">
    <location>
        <begin position="447"/>
        <end position="566"/>
    </location>
</feature>
<keyword evidence="9" id="KW-1185">Reference proteome</keyword>
<comment type="caution">
    <text evidence="8">The sequence shown here is derived from an EMBL/GenBank/DDBJ whole genome shotgun (WGS) entry which is preliminary data.</text>
</comment>
<dbReference type="Pfam" id="PF02518">
    <property type="entry name" value="HATPase_c"/>
    <property type="match status" value="1"/>
</dbReference>
<dbReference type="EC" id="2.7.13.3" evidence="2"/>
<dbReference type="CDD" id="cd16922">
    <property type="entry name" value="HATPase_EvgS-ArcB-TorS-like"/>
    <property type="match status" value="1"/>
</dbReference>
<dbReference type="Gene3D" id="3.30.565.10">
    <property type="entry name" value="Histidine kinase-like ATPase, C-terminal domain"/>
    <property type="match status" value="1"/>
</dbReference>
<feature type="domain" description="Histidine kinase" evidence="6">
    <location>
        <begin position="187"/>
        <end position="408"/>
    </location>
</feature>
<name>A0ABT5UGT0_9GAMM</name>
<evidence type="ECO:0000256" key="4">
    <source>
        <dbReference type="ARBA" id="ARBA00023012"/>
    </source>
</evidence>
<dbReference type="CDD" id="cd00156">
    <property type="entry name" value="REC"/>
    <property type="match status" value="1"/>
</dbReference>
<dbReference type="Proteomes" id="UP001528823">
    <property type="component" value="Unassembled WGS sequence"/>
</dbReference>
<accession>A0ABT5UGT0</accession>
<dbReference type="Gene3D" id="1.10.287.130">
    <property type="match status" value="1"/>
</dbReference>
<dbReference type="SUPFAM" id="SSF55874">
    <property type="entry name" value="ATPase domain of HSP90 chaperone/DNA topoisomerase II/histidine kinase"/>
    <property type="match status" value="1"/>
</dbReference>
<dbReference type="InterPro" id="IPR036097">
    <property type="entry name" value="HisK_dim/P_sf"/>
</dbReference>
<evidence type="ECO:0000256" key="3">
    <source>
        <dbReference type="ARBA" id="ARBA00022553"/>
    </source>
</evidence>